<gene>
    <name evidence="14" type="ORF">NJD11_14705</name>
</gene>
<organism evidence="14 15">
    <name type="scientific">Brevundimonas vesicularis</name>
    <name type="common">Pseudomonas vesicularis</name>
    <dbReference type="NCBI Taxonomy" id="41276"/>
    <lineage>
        <taxon>Bacteria</taxon>
        <taxon>Pseudomonadati</taxon>
        <taxon>Pseudomonadota</taxon>
        <taxon>Alphaproteobacteria</taxon>
        <taxon>Caulobacterales</taxon>
        <taxon>Caulobacteraceae</taxon>
        <taxon>Brevundimonas</taxon>
    </lineage>
</organism>
<dbReference type="Proteomes" id="UP001272940">
    <property type="component" value="Unassembled WGS sequence"/>
</dbReference>
<evidence type="ECO:0000256" key="9">
    <source>
        <dbReference type="ARBA" id="ARBA00023136"/>
    </source>
</evidence>
<evidence type="ECO:0000256" key="3">
    <source>
        <dbReference type="ARBA" id="ARBA00022452"/>
    </source>
</evidence>
<keyword evidence="15" id="KW-1185">Reference proteome</keyword>
<dbReference type="Gene3D" id="2.40.170.20">
    <property type="entry name" value="TonB-dependent receptor, beta-barrel domain"/>
    <property type="match status" value="1"/>
</dbReference>
<comment type="subcellular location">
    <subcellularLocation>
        <location evidence="1">Cell outer membrane</location>
        <topology evidence="1">Multi-pass membrane protein</topology>
    </subcellularLocation>
</comment>
<dbReference type="SUPFAM" id="SSF56935">
    <property type="entry name" value="Porins"/>
    <property type="match status" value="1"/>
</dbReference>
<protein>
    <submittedName>
        <fullName evidence="14">TonB-dependent receptor</fullName>
    </submittedName>
</protein>
<evidence type="ECO:0000256" key="6">
    <source>
        <dbReference type="ARBA" id="ARBA00023004"/>
    </source>
</evidence>
<evidence type="ECO:0000259" key="13">
    <source>
        <dbReference type="Pfam" id="PF07715"/>
    </source>
</evidence>
<keyword evidence="6" id="KW-0408">Iron</keyword>
<keyword evidence="4" id="KW-0410">Iron transport</keyword>
<proteinExistence type="inferred from homology"/>
<dbReference type="PANTHER" id="PTHR32552">
    <property type="entry name" value="FERRICHROME IRON RECEPTOR-RELATED"/>
    <property type="match status" value="1"/>
</dbReference>
<dbReference type="EMBL" id="JAMYEC010000011">
    <property type="protein sequence ID" value="MDX2336188.1"/>
    <property type="molecule type" value="Genomic_DNA"/>
</dbReference>
<evidence type="ECO:0000313" key="14">
    <source>
        <dbReference type="EMBL" id="MDX2336188.1"/>
    </source>
</evidence>
<dbReference type="InterPro" id="IPR036942">
    <property type="entry name" value="Beta-barrel_TonB_sf"/>
</dbReference>
<evidence type="ECO:0000256" key="10">
    <source>
        <dbReference type="ARBA" id="ARBA00023237"/>
    </source>
</evidence>
<evidence type="ECO:0000256" key="8">
    <source>
        <dbReference type="ARBA" id="ARBA00023077"/>
    </source>
</evidence>
<keyword evidence="9 11" id="KW-0472">Membrane</keyword>
<feature type="domain" description="TonB-dependent receptor plug" evidence="13">
    <location>
        <begin position="51"/>
        <end position="156"/>
    </location>
</feature>
<dbReference type="InterPro" id="IPR000531">
    <property type="entry name" value="Beta-barrel_TonB"/>
</dbReference>
<evidence type="ECO:0000256" key="5">
    <source>
        <dbReference type="ARBA" id="ARBA00022692"/>
    </source>
</evidence>
<name>A0ABU4KT40_BREVE</name>
<sequence length="834" mass="88728">MTFYAIGAAGAVTFGQASVARAQATTQGAAVEAQVDDVVVTAQRRPEAGFRVPVAVSVTGGAALSERRIQNFADLAPLIPGLTVQSKSAADSTLVLRGISSGDGSSYQEPRVSVFQDGAPMAKARGAFVELFDLERVEVVRGPQTTLFGRSALTGAINIVQNKAAPVDSFQGTAEWDGGRHRLLEAVVNAPISDTLAVRIAGRLREEGGSTPNLIDGGRYGDTRVEAGRLTLSFRPHATITSHLILNAERDTSSGQGFKSATFLPSTESGATLGDRSVYSGAALAAGVGFEGDRGLGLDRRIASLLWLTRWAASSQLSLTSTTSVRRFESDERFDYDGVVLPLLTVGDDSFGRQTTQEFRLNFEPSDRVSLVTGASLVRETGAQRIPLQVDERLVLALLTGRLDRRNPSLASYEAYTSPNAVAAQLRGLAAARGAALSQVQSLSIASNLRGDHREGYRDASGSTGADLYADLAWTPVDRLQLTAGLRYGWLDRTVGLASDVEGRSVLAGFLGALGQPAAQRQALFAALASPGAATLPRSPTYPVPRFGLRAQPTPGGETQFAGLTDEGAAWRLAARYGVSETASIYLSYARGRRPELLSPDTPSRPEGAIVFNTVAAETIDSFEAGAKAVWPRLGLKGGAAVYRYDYRHFQTIVQQGAMFVASDAGRASSTGLEADLRWRGPGGLEAFGVLELSHARFRDGLYSGNRLALNSDAKLTVGMTFEWILPEGSLRFTPTYAWRSALYFTDDNGKPALATGAFVAPIDFMPRQAAYGLLDAALDYRPASGAWGAGVFIRNGLDEEYLTDAGNGGQDFGLPTYTRGAKRLIGLRLSLYR</sequence>
<dbReference type="Pfam" id="PF00593">
    <property type="entry name" value="TonB_dep_Rec_b-barrel"/>
    <property type="match status" value="1"/>
</dbReference>
<keyword evidence="7" id="KW-0406">Ion transport</keyword>
<evidence type="ECO:0000256" key="4">
    <source>
        <dbReference type="ARBA" id="ARBA00022496"/>
    </source>
</evidence>
<comment type="caution">
    <text evidence="14">The sequence shown here is derived from an EMBL/GenBank/DDBJ whole genome shotgun (WGS) entry which is preliminary data.</text>
</comment>
<keyword evidence="3" id="KW-1134">Transmembrane beta strand</keyword>
<keyword evidence="10" id="KW-0998">Cell outer membrane</keyword>
<comment type="similarity">
    <text evidence="11">Belongs to the TonB-dependent receptor family.</text>
</comment>
<feature type="domain" description="TonB-dependent receptor-like beta-barrel" evidence="12">
    <location>
        <begin position="254"/>
        <end position="793"/>
    </location>
</feature>
<reference evidence="14 15" key="1">
    <citation type="journal article" date="2023" name="FEMS Microbes">
        <title>Whole genomes of deep-sea sponge-associated bacteria exhibit high novel natural product potential.</title>
        <authorList>
            <person name="Hesketh-Best P.J."/>
            <person name="January G.G."/>
            <person name="Koch M.J."/>
            <person name="Warburton P.J."/>
            <person name="Howell K.L."/>
            <person name="Upton M."/>
        </authorList>
    </citation>
    <scope>NUCLEOTIDE SEQUENCE [LARGE SCALE GENOMIC DNA]</scope>
    <source>
        <strain evidence="14 15">PC206-O</strain>
    </source>
</reference>
<evidence type="ECO:0000256" key="2">
    <source>
        <dbReference type="ARBA" id="ARBA00022448"/>
    </source>
</evidence>
<dbReference type="Pfam" id="PF07715">
    <property type="entry name" value="Plug"/>
    <property type="match status" value="1"/>
</dbReference>
<dbReference type="InterPro" id="IPR012910">
    <property type="entry name" value="Plug_dom"/>
</dbReference>
<keyword evidence="5" id="KW-0812">Transmembrane</keyword>
<accession>A0ABU4KT40</accession>
<evidence type="ECO:0000313" key="15">
    <source>
        <dbReference type="Proteomes" id="UP001272940"/>
    </source>
</evidence>
<dbReference type="PANTHER" id="PTHR32552:SF81">
    <property type="entry name" value="TONB-DEPENDENT OUTER MEMBRANE RECEPTOR"/>
    <property type="match status" value="1"/>
</dbReference>
<dbReference type="InterPro" id="IPR039426">
    <property type="entry name" value="TonB-dep_rcpt-like"/>
</dbReference>
<evidence type="ECO:0000256" key="1">
    <source>
        <dbReference type="ARBA" id="ARBA00004571"/>
    </source>
</evidence>
<evidence type="ECO:0000259" key="12">
    <source>
        <dbReference type="Pfam" id="PF00593"/>
    </source>
</evidence>
<keyword evidence="8 11" id="KW-0798">TonB box</keyword>
<evidence type="ECO:0000256" key="11">
    <source>
        <dbReference type="RuleBase" id="RU003357"/>
    </source>
</evidence>
<keyword evidence="14" id="KW-0675">Receptor</keyword>
<evidence type="ECO:0000256" key="7">
    <source>
        <dbReference type="ARBA" id="ARBA00023065"/>
    </source>
</evidence>
<keyword evidence="2" id="KW-0813">Transport</keyword>
<dbReference type="RefSeq" id="WP_066629684.1">
    <property type="nucleotide sequence ID" value="NZ_JAMYEC010000011.1"/>
</dbReference>